<gene>
    <name evidence="5" type="ORF">IPZ78_07055</name>
</gene>
<feature type="domain" description="HTH araC/xylS-type" evidence="4">
    <location>
        <begin position="11"/>
        <end position="116"/>
    </location>
</feature>
<evidence type="ECO:0000313" key="6">
    <source>
        <dbReference type="Proteomes" id="UP001165302"/>
    </source>
</evidence>
<evidence type="ECO:0000259" key="4">
    <source>
        <dbReference type="PROSITE" id="PS01124"/>
    </source>
</evidence>
<dbReference type="PROSITE" id="PS01124">
    <property type="entry name" value="HTH_ARAC_FAMILY_2"/>
    <property type="match status" value="1"/>
</dbReference>
<evidence type="ECO:0000313" key="5">
    <source>
        <dbReference type="EMBL" id="MCA5004911.1"/>
    </source>
</evidence>
<keyword evidence="2" id="KW-0238">DNA-binding</keyword>
<keyword evidence="3" id="KW-0804">Transcription</keyword>
<dbReference type="Pfam" id="PF12833">
    <property type="entry name" value="HTH_18"/>
    <property type="match status" value="1"/>
</dbReference>
<evidence type="ECO:0000256" key="2">
    <source>
        <dbReference type="ARBA" id="ARBA00023125"/>
    </source>
</evidence>
<evidence type="ECO:0000256" key="3">
    <source>
        <dbReference type="ARBA" id="ARBA00023163"/>
    </source>
</evidence>
<dbReference type="Proteomes" id="UP001165302">
    <property type="component" value="Unassembled WGS sequence"/>
</dbReference>
<reference evidence="5" key="1">
    <citation type="submission" date="2020-10" db="EMBL/GenBank/DDBJ databases">
        <authorList>
            <person name="Lu T."/>
            <person name="Wang Q."/>
            <person name="Han X."/>
        </authorList>
    </citation>
    <scope>NUCLEOTIDE SEQUENCE</scope>
    <source>
        <strain evidence="5">WQ 366</strain>
    </source>
</reference>
<dbReference type="SMART" id="SM00342">
    <property type="entry name" value="HTH_ARAC"/>
    <property type="match status" value="1"/>
</dbReference>
<dbReference type="SUPFAM" id="SSF46689">
    <property type="entry name" value="Homeodomain-like"/>
    <property type="match status" value="1"/>
</dbReference>
<evidence type="ECO:0000256" key="1">
    <source>
        <dbReference type="ARBA" id="ARBA00023015"/>
    </source>
</evidence>
<dbReference type="InterPro" id="IPR009057">
    <property type="entry name" value="Homeodomain-like_sf"/>
</dbReference>
<dbReference type="EMBL" id="JADEYP010000010">
    <property type="protein sequence ID" value="MCA5004911.1"/>
    <property type="molecule type" value="Genomic_DNA"/>
</dbReference>
<dbReference type="PANTHER" id="PTHR43280">
    <property type="entry name" value="ARAC-FAMILY TRANSCRIPTIONAL REGULATOR"/>
    <property type="match status" value="1"/>
</dbReference>
<keyword evidence="1" id="KW-0805">Transcription regulation</keyword>
<accession>A0ABS7Z3Z8</accession>
<proteinExistence type="predicted"/>
<keyword evidence="6" id="KW-1185">Reference proteome</keyword>
<dbReference type="InterPro" id="IPR018060">
    <property type="entry name" value="HTH_AraC"/>
</dbReference>
<protein>
    <submittedName>
        <fullName evidence="5">Helix-turn-helix transcriptional regulator</fullName>
    </submittedName>
</protein>
<dbReference type="RefSeq" id="WP_225552302.1">
    <property type="nucleotide sequence ID" value="NZ_JADEYP010000010.1"/>
</dbReference>
<comment type="caution">
    <text evidence="5">The sequence shown here is derived from an EMBL/GenBank/DDBJ whole genome shotgun (WGS) entry which is preliminary data.</text>
</comment>
<organism evidence="5 6">
    <name type="scientific">Sphingobacterium bovistauri</name>
    <dbReference type="NCBI Taxonomy" id="2781959"/>
    <lineage>
        <taxon>Bacteria</taxon>
        <taxon>Pseudomonadati</taxon>
        <taxon>Bacteroidota</taxon>
        <taxon>Sphingobacteriia</taxon>
        <taxon>Sphingobacteriales</taxon>
        <taxon>Sphingobacteriaceae</taxon>
        <taxon>Sphingobacterium</taxon>
    </lineage>
</organism>
<dbReference type="Gene3D" id="1.10.10.60">
    <property type="entry name" value="Homeodomain-like"/>
    <property type="match status" value="1"/>
</dbReference>
<name>A0ABS7Z3Z8_9SPHI</name>
<dbReference type="PANTHER" id="PTHR43280:SF2">
    <property type="entry name" value="HTH-TYPE TRANSCRIPTIONAL REGULATOR EXSA"/>
    <property type="match status" value="1"/>
</dbReference>
<sequence>MKITSARLLCNRYLDFLDLHIQNVIDQIDEEFLEINQIAKKLNISHVHLTDTIQKETGHHPCYFYDLKIIEVAKQLLHNKNNSIADVARILTYDPSNFSKFFKKFTQTTPGQYRKISLK</sequence>